<dbReference type="GO" id="GO:0140359">
    <property type="term" value="F:ABC-type transporter activity"/>
    <property type="evidence" value="ECO:0007669"/>
    <property type="project" value="InterPro"/>
</dbReference>
<dbReference type="SMART" id="SM00382">
    <property type="entry name" value="AAA"/>
    <property type="match status" value="1"/>
</dbReference>
<evidence type="ECO:0000256" key="2">
    <source>
        <dbReference type="ARBA" id="ARBA00022692"/>
    </source>
</evidence>
<dbReference type="InterPro" id="IPR017871">
    <property type="entry name" value="ABC_transporter-like_CS"/>
</dbReference>
<evidence type="ECO:0000259" key="9">
    <source>
        <dbReference type="PROSITE" id="PS50929"/>
    </source>
</evidence>
<dbReference type="InterPro" id="IPR014216">
    <property type="entry name" value="ABC_transptr_CydD"/>
</dbReference>
<dbReference type="Proteomes" id="UP000051672">
    <property type="component" value="Unassembled WGS sequence"/>
</dbReference>
<dbReference type="AlphaFoldDB" id="A0A0R2AYY6"/>
<name>A0A0R2AYY6_9LACO</name>
<evidence type="ECO:0000256" key="3">
    <source>
        <dbReference type="ARBA" id="ARBA00022741"/>
    </source>
</evidence>
<keyword evidence="4" id="KW-0067">ATP-binding</keyword>
<dbReference type="Pfam" id="PF00664">
    <property type="entry name" value="ABC_membrane"/>
    <property type="match status" value="1"/>
</dbReference>
<dbReference type="InterPro" id="IPR011527">
    <property type="entry name" value="ABC1_TM_dom"/>
</dbReference>
<dbReference type="GO" id="GO:0005524">
    <property type="term" value="F:ATP binding"/>
    <property type="evidence" value="ECO:0007669"/>
    <property type="project" value="UniProtKB-KW"/>
</dbReference>
<feature type="transmembrane region" description="Helical" evidence="7">
    <location>
        <begin position="157"/>
        <end position="178"/>
    </location>
</feature>
<comment type="caution">
    <text evidence="10">The sequence shown here is derived from an EMBL/GenBank/DDBJ whole genome shotgun (WGS) entry which is preliminary data.</text>
</comment>
<dbReference type="SUPFAM" id="SSF90123">
    <property type="entry name" value="ABC transporter transmembrane region"/>
    <property type="match status" value="1"/>
</dbReference>
<dbReference type="GO" id="GO:0042883">
    <property type="term" value="P:cysteine transport"/>
    <property type="evidence" value="ECO:0007669"/>
    <property type="project" value="InterPro"/>
</dbReference>
<evidence type="ECO:0000256" key="7">
    <source>
        <dbReference type="SAM" id="Phobius"/>
    </source>
</evidence>
<dbReference type="NCBIfam" id="TIGR02857">
    <property type="entry name" value="CydD"/>
    <property type="match status" value="1"/>
</dbReference>
<feature type="domain" description="ABC transporter" evidence="8">
    <location>
        <begin position="332"/>
        <end position="566"/>
    </location>
</feature>
<dbReference type="InterPro" id="IPR003439">
    <property type="entry name" value="ABC_transporter-like_ATP-bd"/>
</dbReference>
<evidence type="ECO:0000259" key="8">
    <source>
        <dbReference type="PROSITE" id="PS50893"/>
    </source>
</evidence>
<feature type="domain" description="ABC transmembrane type-1" evidence="9">
    <location>
        <begin position="18"/>
        <end position="299"/>
    </location>
</feature>
<dbReference type="PROSITE" id="PS50893">
    <property type="entry name" value="ABC_TRANSPORTER_2"/>
    <property type="match status" value="1"/>
</dbReference>
<dbReference type="RefSeq" id="WP_057894300.1">
    <property type="nucleotide sequence ID" value="NZ_AYZQ01000002.1"/>
</dbReference>
<keyword evidence="2 7" id="KW-0812">Transmembrane</keyword>
<dbReference type="PANTHER" id="PTHR24221">
    <property type="entry name" value="ATP-BINDING CASSETTE SUB-FAMILY B"/>
    <property type="match status" value="1"/>
</dbReference>
<proteinExistence type="predicted"/>
<dbReference type="PATRIC" id="fig|1423727.3.peg.1016"/>
<dbReference type="SUPFAM" id="SSF52540">
    <property type="entry name" value="P-loop containing nucleoside triphosphate hydrolases"/>
    <property type="match status" value="1"/>
</dbReference>
<evidence type="ECO:0000256" key="4">
    <source>
        <dbReference type="ARBA" id="ARBA00022840"/>
    </source>
</evidence>
<dbReference type="Pfam" id="PF00005">
    <property type="entry name" value="ABC_tran"/>
    <property type="match status" value="1"/>
</dbReference>
<dbReference type="CDD" id="cd18584">
    <property type="entry name" value="ABC_6TM_AarD_CydD"/>
    <property type="match status" value="1"/>
</dbReference>
<evidence type="ECO:0000256" key="1">
    <source>
        <dbReference type="ARBA" id="ARBA00004651"/>
    </source>
</evidence>
<keyword evidence="3" id="KW-0547">Nucleotide-binding</keyword>
<dbReference type="OrthoDB" id="9806127at2"/>
<dbReference type="PROSITE" id="PS00211">
    <property type="entry name" value="ABC_TRANSPORTER_1"/>
    <property type="match status" value="1"/>
</dbReference>
<gene>
    <name evidence="10" type="ORF">FC34_GL001009</name>
</gene>
<organism evidence="10 11">
    <name type="scientific">Lacticaseibacillus brantae DSM 23927</name>
    <dbReference type="NCBI Taxonomy" id="1423727"/>
    <lineage>
        <taxon>Bacteria</taxon>
        <taxon>Bacillati</taxon>
        <taxon>Bacillota</taxon>
        <taxon>Bacilli</taxon>
        <taxon>Lactobacillales</taxon>
        <taxon>Lactobacillaceae</taxon>
        <taxon>Lacticaseibacillus</taxon>
    </lineage>
</organism>
<evidence type="ECO:0000256" key="5">
    <source>
        <dbReference type="ARBA" id="ARBA00022989"/>
    </source>
</evidence>
<dbReference type="PANTHER" id="PTHR24221:SF614">
    <property type="entry name" value="GLUTATHIONE_L-CYSTEINE TRANSPORT SYSTEM ATP-BINDING_PERMEASE PROTEIN CYDC"/>
    <property type="match status" value="1"/>
</dbReference>
<dbReference type="STRING" id="1423727.FC34_GL001009"/>
<keyword evidence="6 7" id="KW-0472">Membrane</keyword>
<feature type="transmembrane region" description="Helical" evidence="7">
    <location>
        <begin position="16"/>
        <end position="38"/>
    </location>
</feature>
<evidence type="ECO:0000313" key="10">
    <source>
        <dbReference type="EMBL" id="KRM72026.1"/>
    </source>
</evidence>
<dbReference type="GO" id="GO:0034040">
    <property type="term" value="F:ATPase-coupled lipid transmembrane transporter activity"/>
    <property type="evidence" value="ECO:0007669"/>
    <property type="project" value="TreeGrafter"/>
</dbReference>
<dbReference type="InterPro" id="IPR036640">
    <property type="entry name" value="ABC1_TM_sf"/>
</dbReference>
<dbReference type="EMBL" id="AYZQ01000002">
    <property type="protein sequence ID" value="KRM72026.1"/>
    <property type="molecule type" value="Genomic_DNA"/>
</dbReference>
<dbReference type="Gene3D" id="1.20.1560.10">
    <property type="entry name" value="ABC transporter type 1, transmembrane domain"/>
    <property type="match status" value="1"/>
</dbReference>
<reference evidence="10 11" key="1">
    <citation type="journal article" date="2015" name="Genome Announc.">
        <title>Expanding the biotechnology potential of lactobacilli through comparative genomics of 213 strains and associated genera.</title>
        <authorList>
            <person name="Sun Z."/>
            <person name="Harris H.M."/>
            <person name="McCann A."/>
            <person name="Guo C."/>
            <person name="Argimon S."/>
            <person name="Zhang W."/>
            <person name="Yang X."/>
            <person name="Jeffery I.B."/>
            <person name="Cooney J.C."/>
            <person name="Kagawa T.F."/>
            <person name="Liu W."/>
            <person name="Song Y."/>
            <person name="Salvetti E."/>
            <person name="Wrobel A."/>
            <person name="Rasinkangas P."/>
            <person name="Parkhill J."/>
            <person name="Rea M.C."/>
            <person name="O'Sullivan O."/>
            <person name="Ritari J."/>
            <person name="Douillard F.P."/>
            <person name="Paul Ross R."/>
            <person name="Yang R."/>
            <person name="Briner A.E."/>
            <person name="Felis G.E."/>
            <person name="de Vos W.M."/>
            <person name="Barrangou R."/>
            <person name="Klaenhammer T.R."/>
            <person name="Caufield P.W."/>
            <person name="Cui Y."/>
            <person name="Zhang H."/>
            <person name="O'Toole P.W."/>
        </authorList>
    </citation>
    <scope>NUCLEOTIDE SEQUENCE [LARGE SCALE GENOMIC DNA]</scope>
    <source>
        <strain evidence="10 11">DSM 23927</strain>
    </source>
</reference>
<dbReference type="InterPro" id="IPR003593">
    <property type="entry name" value="AAA+_ATPase"/>
</dbReference>
<dbReference type="GO" id="GO:0016887">
    <property type="term" value="F:ATP hydrolysis activity"/>
    <property type="evidence" value="ECO:0007669"/>
    <property type="project" value="InterPro"/>
</dbReference>
<evidence type="ECO:0000256" key="6">
    <source>
        <dbReference type="ARBA" id="ARBA00023136"/>
    </source>
</evidence>
<evidence type="ECO:0000313" key="11">
    <source>
        <dbReference type="Proteomes" id="UP000051672"/>
    </source>
</evidence>
<feature type="transmembrane region" description="Helical" evidence="7">
    <location>
        <begin position="131"/>
        <end position="151"/>
    </location>
</feature>
<dbReference type="InterPro" id="IPR039421">
    <property type="entry name" value="Type_1_exporter"/>
</dbReference>
<dbReference type="GO" id="GO:0005886">
    <property type="term" value="C:plasma membrane"/>
    <property type="evidence" value="ECO:0007669"/>
    <property type="project" value="UniProtKB-SubCell"/>
</dbReference>
<dbReference type="PROSITE" id="PS50929">
    <property type="entry name" value="ABC_TM1F"/>
    <property type="match status" value="1"/>
</dbReference>
<protein>
    <submittedName>
        <fullName evidence="10">Cytochrome bd biosynthesis ABC transporter ATPase permease</fullName>
    </submittedName>
</protein>
<dbReference type="InterPro" id="IPR027417">
    <property type="entry name" value="P-loop_NTPase"/>
</dbReference>
<keyword evidence="5 7" id="KW-1133">Transmembrane helix</keyword>
<keyword evidence="11" id="KW-1185">Reference proteome</keyword>
<dbReference type="Gene3D" id="3.40.50.300">
    <property type="entry name" value="P-loop containing nucleotide triphosphate hydrolases"/>
    <property type="match status" value="1"/>
</dbReference>
<feature type="transmembrane region" description="Helical" evidence="7">
    <location>
        <begin position="233"/>
        <end position="261"/>
    </location>
</feature>
<dbReference type="CDD" id="cd03228">
    <property type="entry name" value="ABCC_MRP_Like"/>
    <property type="match status" value="1"/>
</dbReference>
<accession>A0A0R2AYY6</accession>
<sequence>MLDKQLFALSGIRQTLTVLAGLTLGQAFVILGQGYFLAQAIVLSWQRQPLSHLTGAIIGFALCFLARQGFNWLKSRVADRFASRNSQDLQQQLLQHTFLLGPSLVAQQGTGNLVTMALDGMPEVQNYLQLILNKILNLSIVPWVLLIYVFFENLTAGITLLLMFPVIILFMVILGLAAQKKSDEQYAGFQAMSNHFIDSLRGLKTLQLLGMSRKYADNVYQVSEDYRKQTMSVLTIAMLSGFALDFFTTLSIAVVAVFLGLDLMNGVMPLFPAMVTLILAPEYFTPLREFGSDYHATLDGKNALTAVNEILAQPVPEQQTEPLTPWQADSQLELHKVAVDYDNKRHLEFDDLTVRGYQKIALIGPSGAGKSTLLNVLGGFLDPAAGSLNVDGVALTSLRHEDWQSQLSYIPQSPYIFAASVADNIRFYQPQATAAEVDAAVATAGLTSWLETLPDGLQTRIGEGGRGISGGQAQRIALARTLLDTQRRIWLFDEPTAHLDIETEAALKETMLPLFANRLVIFATHRLHWLNQMDWVVVIDDGKIVMQGKPADLAQDEQYQQLITKLRGDFDV</sequence>
<comment type="subcellular location">
    <subcellularLocation>
        <location evidence="1">Cell membrane</location>
        <topology evidence="1">Multi-pass membrane protein</topology>
    </subcellularLocation>
</comment>